<keyword evidence="2" id="KW-0472">Membrane</keyword>
<dbReference type="EMBL" id="JACIBS010000001">
    <property type="protein sequence ID" value="MBB3663008.1"/>
    <property type="molecule type" value="Genomic_DNA"/>
</dbReference>
<dbReference type="AlphaFoldDB" id="A0A839XQ57"/>
<evidence type="ECO:0000313" key="4">
    <source>
        <dbReference type="Proteomes" id="UP000564573"/>
    </source>
</evidence>
<dbReference type="RefSeq" id="WP_183781668.1">
    <property type="nucleotide sequence ID" value="NZ_JACIBS010000001.1"/>
</dbReference>
<evidence type="ECO:0000256" key="1">
    <source>
        <dbReference type="SAM" id="MobiDB-lite"/>
    </source>
</evidence>
<feature type="compositionally biased region" description="Low complexity" evidence="1">
    <location>
        <begin position="44"/>
        <end position="86"/>
    </location>
</feature>
<feature type="region of interest" description="Disordered" evidence="1">
    <location>
        <begin position="1"/>
        <end position="96"/>
    </location>
</feature>
<gene>
    <name evidence="3" type="ORF">FB384_001912</name>
</gene>
<proteinExistence type="predicted"/>
<organism evidence="3 4">
    <name type="scientific">Prauserella sediminis</name>
    <dbReference type="NCBI Taxonomy" id="577680"/>
    <lineage>
        <taxon>Bacteria</taxon>
        <taxon>Bacillati</taxon>
        <taxon>Actinomycetota</taxon>
        <taxon>Actinomycetes</taxon>
        <taxon>Pseudonocardiales</taxon>
        <taxon>Pseudonocardiaceae</taxon>
        <taxon>Prauserella</taxon>
        <taxon>Prauserella salsuginis group</taxon>
    </lineage>
</organism>
<evidence type="ECO:0000313" key="3">
    <source>
        <dbReference type="EMBL" id="MBB3663008.1"/>
    </source>
</evidence>
<keyword evidence="4" id="KW-1185">Reference proteome</keyword>
<feature type="transmembrane region" description="Helical" evidence="2">
    <location>
        <begin position="102"/>
        <end position="124"/>
    </location>
</feature>
<evidence type="ECO:0008006" key="5">
    <source>
        <dbReference type="Google" id="ProtNLM"/>
    </source>
</evidence>
<evidence type="ECO:0000256" key="2">
    <source>
        <dbReference type="SAM" id="Phobius"/>
    </source>
</evidence>
<keyword evidence="2" id="KW-0812">Transmembrane</keyword>
<feature type="compositionally biased region" description="Gly residues" evidence="1">
    <location>
        <begin position="31"/>
        <end position="43"/>
    </location>
</feature>
<reference evidence="3 4" key="1">
    <citation type="submission" date="2020-08" db="EMBL/GenBank/DDBJ databases">
        <title>Sequencing the genomes of 1000 actinobacteria strains.</title>
        <authorList>
            <person name="Klenk H.-P."/>
        </authorList>
    </citation>
    <scope>NUCLEOTIDE SEQUENCE [LARGE SCALE GENOMIC DNA]</scope>
    <source>
        <strain evidence="3 4">DSM 45267</strain>
    </source>
</reference>
<comment type="caution">
    <text evidence="3">The sequence shown here is derived from an EMBL/GenBank/DDBJ whole genome shotgun (WGS) entry which is preliminary data.</text>
</comment>
<keyword evidence="2" id="KW-1133">Transmembrane helix</keyword>
<sequence>MTYPPQPGQPDPYGGQPGQQPGGYPQSGGFPQQGGYPGQGGYPQQGQPPQGGPQQPYGQQGQYGQQPYGQQPYGQQPYGQPQQGYPQQGGFGEPPKKNKTGLIAGIGGGAVVVIAAFVITAFWAPGFLTGDSPDDVAEKAVEALNNKDVDVLKEVACSAESAGDVSQLEDMPDEMTMTFAVTGDSTEDGDEARVPIKLDVQYQGKSNTSQGELILKDQDGWCIDDIEDANQ</sequence>
<dbReference type="Proteomes" id="UP000564573">
    <property type="component" value="Unassembled WGS sequence"/>
</dbReference>
<feature type="compositionally biased region" description="Pro residues" evidence="1">
    <location>
        <begin position="1"/>
        <end position="10"/>
    </location>
</feature>
<protein>
    <recommendedName>
        <fullName evidence="5">DUF4878 domain-containing protein</fullName>
    </recommendedName>
</protein>
<name>A0A839XQ57_9PSEU</name>
<accession>A0A839XQ57</accession>